<dbReference type="InterPro" id="IPR018076">
    <property type="entry name" value="T2SS_GspF_dom"/>
</dbReference>
<name>A0A6J7RBH7_9ZZZZ</name>
<feature type="domain" description="Type II secretion system protein GspF" evidence="7">
    <location>
        <begin position="106"/>
        <end position="228"/>
    </location>
</feature>
<dbReference type="AlphaFoldDB" id="A0A6J7RBH7"/>
<dbReference type="EMBL" id="CAFBOZ010000369">
    <property type="protein sequence ID" value="CAB5026061.1"/>
    <property type="molecule type" value="Genomic_DNA"/>
</dbReference>
<evidence type="ECO:0000256" key="4">
    <source>
        <dbReference type="ARBA" id="ARBA00022989"/>
    </source>
</evidence>
<evidence type="ECO:0000259" key="7">
    <source>
        <dbReference type="Pfam" id="PF00482"/>
    </source>
</evidence>
<gene>
    <name evidence="8" type="ORF">UFOPK3992_02000</name>
</gene>
<proteinExistence type="predicted"/>
<accession>A0A6J7RBH7</accession>
<organism evidence="8">
    <name type="scientific">freshwater metagenome</name>
    <dbReference type="NCBI Taxonomy" id="449393"/>
    <lineage>
        <taxon>unclassified sequences</taxon>
        <taxon>metagenomes</taxon>
        <taxon>ecological metagenomes</taxon>
    </lineage>
</organism>
<evidence type="ECO:0000313" key="8">
    <source>
        <dbReference type="EMBL" id="CAB5026061.1"/>
    </source>
</evidence>
<dbReference type="GO" id="GO:0005886">
    <property type="term" value="C:plasma membrane"/>
    <property type="evidence" value="ECO:0007669"/>
    <property type="project" value="UniProtKB-SubCell"/>
</dbReference>
<evidence type="ECO:0000256" key="6">
    <source>
        <dbReference type="SAM" id="Phobius"/>
    </source>
</evidence>
<sequence>MSALVVVVLAAGAAWLAVPTGRAHSRRFGSLLPAQRPAGQRLAAAAQLPTLAAVVLGIAAMVLVGGPAGVLLGVVTVPVAVAVLRYLATFGSRARAVALSQQAPLACDLLAAVLSSGADPVSALSAVSEGVGEPLRSSLAEVEARLRLGSDGRTAWAPLLADPALEPIAAAMVRSAETGAPLADALRRAGGDLRQARRAALLSRARVVGVMSVLPLGLCFLPAFVLLGVVPVVVSLVGRVLELSS</sequence>
<evidence type="ECO:0000256" key="5">
    <source>
        <dbReference type="ARBA" id="ARBA00023136"/>
    </source>
</evidence>
<dbReference type="PANTHER" id="PTHR35007:SF3">
    <property type="entry name" value="POSSIBLE CONSERVED ALANINE RICH MEMBRANE PROTEIN"/>
    <property type="match status" value="1"/>
</dbReference>
<feature type="transmembrane region" description="Helical" evidence="6">
    <location>
        <begin position="51"/>
        <end position="84"/>
    </location>
</feature>
<comment type="subcellular location">
    <subcellularLocation>
        <location evidence="1">Cell membrane</location>
        <topology evidence="1">Multi-pass membrane protein</topology>
    </subcellularLocation>
</comment>
<keyword evidence="5 6" id="KW-0472">Membrane</keyword>
<keyword evidence="3 6" id="KW-0812">Transmembrane</keyword>
<keyword evidence="4 6" id="KW-1133">Transmembrane helix</keyword>
<reference evidence="8" key="1">
    <citation type="submission" date="2020-05" db="EMBL/GenBank/DDBJ databases">
        <authorList>
            <person name="Chiriac C."/>
            <person name="Salcher M."/>
            <person name="Ghai R."/>
            <person name="Kavagutti S V."/>
        </authorList>
    </citation>
    <scope>NUCLEOTIDE SEQUENCE</scope>
</reference>
<dbReference type="PANTHER" id="PTHR35007">
    <property type="entry name" value="INTEGRAL MEMBRANE PROTEIN-RELATED"/>
    <property type="match status" value="1"/>
</dbReference>
<evidence type="ECO:0000256" key="1">
    <source>
        <dbReference type="ARBA" id="ARBA00004651"/>
    </source>
</evidence>
<keyword evidence="2" id="KW-1003">Cell membrane</keyword>
<feature type="transmembrane region" description="Helical" evidence="6">
    <location>
        <begin position="207"/>
        <end position="237"/>
    </location>
</feature>
<evidence type="ECO:0000256" key="2">
    <source>
        <dbReference type="ARBA" id="ARBA00022475"/>
    </source>
</evidence>
<dbReference type="InterPro" id="IPR042094">
    <property type="entry name" value="T2SS_GspF_sf"/>
</dbReference>
<evidence type="ECO:0000256" key="3">
    <source>
        <dbReference type="ARBA" id="ARBA00022692"/>
    </source>
</evidence>
<dbReference type="Pfam" id="PF00482">
    <property type="entry name" value="T2SSF"/>
    <property type="match status" value="1"/>
</dbReference>
<dbReference type="Gene3D" id="1.20.81.30">
    <property type="entry name" value="Type II secretion system (T2SS), domain F"/>
    <property type="match status" value="1"/>
</dbReference>
<protein>
    <submittedName>
        <fullName evidence="8">Unannotated protein</fullName>
    </submittedName>
</protein>